<dbReference type="SUPFAM" id="SSF48576">
    <property type="entry name" value="Terpenoid synthases"/>
    <property type="match status" value="1"/>
</dbReference>
<organism evidence="8 9">
    <name type="scientific">Theileria orientalis</name>
    <dbReference type="NCBI Taxonomy" id="68886"/>
    <lineage>
        <taxon>Eukaryota</taxon>
        <taxon>Sar</taxon>
        <taxon>Alveolata</taxon>
        <taxon>Apicomplexa</taxon>
        <taxon>Aconoidasida</taxon>
        <taxon>Piroplasmida</taxon>
        <taxon>Theileriidae</taxon>
        <taxon>Theileria</taxon>
    </lineage>
</organism>
<evidence type="ECO:0000256" key="2">
    <source>
        <dbReference type="ARBA" id="ARBA00006706"/>
    </source>
</evidence>
<evidence type="ECO:0000313" key="9">
    <source>
        <dbReference type="Proteomes" id="UP000244811"/>
    </source>
</evidence>
<dbReference type="AlphaFoldDB" id="A0A976QX05"/>
<evidence type="ECO:0000313" key="8">
    <source>
        <dbReference type="EMBL" id="UKK01400.2"/>
    </source>
</evidence>
<evidence type="ECO:0000256" key="5">
    <source>
        <dbReference type="ARBA" id="ARBA00022842"/>
    </source>
</evidence>
<proteinExistence type="inferred from homology"/>
<keyword evidence="4" id="KW-0479">Metal-binding</keyword>
<sequence length="342" mass="39243">MPVLGMKNHQVEAELKSLGKELRSCVMFPETEKFVKTGLHDFRLNLIKSVFSDSTKINQMSQYILQTPSKLFRPSLSLLTHRLLQPSNNDINRLIELCKSYELIHIGTLIHDDILDESAMRRKVETLHMKFQIKSSVLVGDFLLAKSAKIAACLDSVSVIHRLSDTLKDLIEGEMFNVDLSEDMCKDYFKKIYMKTASLIANNMASVPIIYNMDDGLVDLFHLIGVHIGMAFQICDDLLDYTSTINDAGKPLLGDLKSGLFTLPLICTIYKDNTMNQNIINLVNDENYDEVLKIMNNNDEYINKCKLSIYYHLYQIKLLLKEFNPIHYHSLINYVYNVVDRS</sequence>
<dbReference type="Proteomes" id="UP000244811">
    <property type="component" value="Chromosome 3"/>
</dbReference>
<keyword evidence="3 7" id="KW-0808">Transferase</keyword>
<keyword evidence="5" id="KW-0460">Magnesium</keyword>
<evidence type="ECO:0000256" key="7">
    <source>
        <dbReference type="RuleBase" id="RU004466"/>
    </source>
</evidence>
<dbReference type="GO" id="GO:1990234">
    <property type="term" value="C:transferase complex"/>
    <property type="evidence" value="ECO:0007669"/>
    <property type="project" value="TreeGrafter"/>
</dbReference>
<evidence type="ECO:0000256" key="4">
    <source>
        <dbReference type="ARBA" id="ARBA00022723"/>
    </source>
</evidence>
<evidence type="ECO:0000256" key="3">
    <source>
        <dbReference type="ARBA" id="ARBA00022679"/>
    </source>
</evidence>
<keyword evidence="6" id="KW-0414">Isoprene biosynthesis</keyword>
<dbReference type="GO" id="GO:0004659">
    <property type="term" value="F:prenyltransferase activity"/>
    <property type="evidence" value="ECO:0007669"/>
    <property type="project" value="InterPro"/>
</dbReference>
<dbReference type="PROSITE" id="PS00444">
    <property type="entry name" value="POLYPRENYL_SYNTHASE_2"/>
    <property type="match status" value="1"/>
</dbReference>
<dbReference type="PANTHER" id="PTHR12001">
    <property type="entry name" value="GERANYLGERANYL PYROPHOSPHATE SYNTHASE"/>
    <property type="match status" value="1"/>
</dbReference>
<dbReference type="InterPro" id="IPR000092">
    <property type="entry name" value="Polyprenyl_synt"/>
</dbReference>
<dbReference type="EMBL" id="CP056070">
    <property type="protein sequence ID" value="UKK01400.2"/>
    <property type="molecule type" value="Genomic_DNA"/>
</dbReference>
<evidence type="ECO:0000256" key="6">
    <source>
        <dbReference type="ARBA" id="ARBA00023229"/>
    </source>
</evidence>
<dbReference type="InterPro" id="IPR033749">
    <property type="entry name" value="Polyprenyl_synt_CS"/>
</dbReference>
<dbReference type="GO" id="GO:0006744">
    <property type="term" value="P:ubiquinone biosynthetic process"/>
    <property type="evidence" value="ECO:0007669"/>
    <property type="project" value="TreeGrafter"/>
</dbReference>
<evidence type="ECO:0000256" key="1">
    <source>
        <dbReference type="ARBA" id="ARBA00001946"/>
    </source>
</evidence>
<dbReference type="GO" id="GO:0008299">
    <property type="term" value="P:isoprenoid biosynthetic process"/>
    <property type="evidence" value="ECO:0007669"/>
    <property type="project" value="UniProtKB-KW"/>
</dbReference>
<gene>
    <name evidence="8" type="ORF">MACK_002214</name>
</gene>
<dbReference type="Pfam" id="PF00348">
    <property type="entry name" value="polyprenyl_synt"/>
    <property type="match status" value="1"/>
</dbReference>
<accession>A0A976QX05</accession>
<dbReference type="PANTHER" id="PTHR12001:SF69">
    <property type="entry name" value="ALL TRANS-POLYPRENYL-DIPHOSPHATE SYNTHASE PDSS1"/>
    <property type="match status" value="1"/>
</dbReference>
<reference evidence="8" key="1">
    <citation type="submission" date="2022-07" db="EMBL/GenBank/DDBJ databases">
        <title>Evaluation of T. orientalis genome assembly methods using nanopore sequencing and analysis of variation between genomes.</title>
        <authorList>
            <person name="Yam J."/>
            <person name="Micallef M.L."/>
            <person name="Liu M."/>
            <person name="Djordjevic S.P."/>
            <person name="Bogema D.R."/>
            <person name="Jenkins C."/>
        </authorList>
    </citation>
    <scope>NUCLEOTIDE SEQUENCE</scope>
    <source>
        <strain evidence="8">Goon Nure</strain>
    </source>
</reference>
<name>A0A976QX05_THEOR</name>
<dbReference type="CDD" id="cd00685">
    <property type="entry name" value="Trans_IPPS_HT"/>
    <property type="match status" value="1"/>
</dbReference>
<dbReference type="GO" id="GO:0046872">
    <property type="term" value="F:metal ion binding"/>
    <property type="evidence" value="ECO:0007669"/>
    <property type="project" value="UniProtKB-KW"/>
</dbReference>
<protein>
    <submittedName>
        <fullName evidence="8">Uncharacterized protein</fullName>
    </submittedName>
</protein>
<dbReference type="Gene3D" id="1.10.600.10">
    <property type="entry name" value="Farnesyl Diphosphate Synthase"/>
    <property type="match status" value="1"/>
</dbReference>
<dbReference type="InterPro" id="IPR008949">
    <property type="entry name" value="Isoprenoid_synthase_dom_sf"/>
</dbReference>
<comment type="cofactor">
    <cofactor evidence="1">
        <name>Mg(2+)</name>
        <dbReference type="ChEBI" id="CHEBI:18420"/>
    </cofactor>
</comment>
<comment type="similarity">
    <text evidence="2 7">Belongs to the FPP/GGPP synthase family.</text>
</comment>